<evidence type="ECO:0000256" key="2">
    <source>
        <dbReference type="SAM" id="Phobius"/>
    </source>
</evidence>
<dbReference type="WBParaSite" id="PTRK_0000428400.1">
    <property type="protein sequence ID" value="PTRK_0000428400.1"/>
    <property type="gene ID" value="PTRK_0000428400"/>
</dbReference>
<keyword evidence="2" id="KW-0472">Membrane</keyword>
<dbReference type="SUPFAM" id="SSF52799">
    <property type="entry name" value="(Phosphotyrosine protein) phosphatases II"/>
    <property type="match status" value="1"/>
</dbReference>
<dbReference type="Pfam" id="PF24490">
    <property type="entry name" value="DUF7585"/>
    <property type="match status" value="1"/>
</dbReference>
<dbReference type="InterPro" id="IPR029021">
    <property type="entry name" value="Prot-tyrosine_phosphatase-like"/>
</dbReference>
<organism evidence="4 5">
    <name type="scientific">Parastrongyloides trichosuri</name>
    <name type="common">Possum-specific nematode worm</name>
    <dbReference type="NCBI Taxonomy" id="131310"/>
    <lineage>
        <taxon>Eukaryota</taxon>
        <taxon>Metazoa</taxon>
        <taxon>Ecdysozoa</taxon>
        <taxon>Nematoda</taxon>
        <taxon>Chromadorea</taxon>
        <taxon>Rhabditida</taxon>
        <taxon>Tylenchina</taxon>
        <taxon>Panagrolaimomorpha</taxon>
        <taxon>Strongyloidoidea</taxon>
        <taxon>Strongyloididae</taxon>
        <taxon>Parastrongyloides</taxon>
    </lineage>
</organism>
<dbReference type="InterPro" id="IPR056007">
    <property type="entry name" value="DUF7585"/>
</dbReference>
<feature type="coiled-coil region" evidence="1">
    <location>
        <begin position="379"/>
        <end position="406"/>
    </location>
</feature>
<accession>A0A0N4ZA77</accession>
<evidence type="ECO:0000256" key="1">
    <source>
        <dbReference type="SAM" id="Coils"/>
    </source>
</evidence>
<feature type="transmembrane region" description="Helical" evidence="2">
    <location>
        <begin position="415"/>
        <end position="441"/>
    </location>
</feature>
<dbReference type="Pfam" id="PF00102">
    <property type="entry name" value="Y_phosphatase"/>
    <property type="match status" value="1"/>
</dbReference>
<dbReference type="PROSITE" id="PS50055">
    <property type="entry name" value="TYR_PHOSPHATASE_PTP"/>
    <property type="match status" value="1"/>
</dbReference>
<name>A0A0N4ZA77_PARTI</name>
<dbReference type="InterPro" id="IPR056006">
    <property type="entry name" value="DUF7584"/>
</dbReference>
<dbReference type="Proteomes" id="UP000038045">
    <property type="component" value="Unplaced"/>
</dbReference>
<reference evidence="5" key="1">
    <citation type="submission" date="2017-02" db="UniProtKB">
        <authorList>
            <consortium name="WormBaseParasite"/>
        </authorList>
    </citation>
    <scope>IDENTIFICATION</scope>
</reference>
<keyword evidence="1" id="KW-0175">Coiled coil</keyword>
<keyword evidence="4" id="KW-1185">Reference proteome</keyword>
<dbReference type="Pfam" id="PF24488">
    <property type="entry name" value="DUF7584"/>
    <property type="match status" value="1"/>
</dbReference>
<keyword evidence="2" id="KW-0812">Transmembrane</keyword>
<sequence length="605" mass="69131">MAQNTTGPFPSAPKNVLPSGHIEYNLTHNSTSDVVMVKCPEDEYKHSNSLKGFTMEKILQKPVGFARQFNELFIWSAYRISDVSKNTLMITCGHFEKDIGTGAVKKMYWKINVKWTVPTNVFEIAHAVDANGINANPMSDENKIVGKQERAYEQPNFIVDGKQERAKSAKNEKIFVVRSISSGKRKYNIRLIEMENLNLKEFYIGKEILSQRVIYLSGEVKPIGDKEAINNGELSVKGYEIIQFSYSALTESKFYEEVVETFFFGPDKHYENPKPITVNFTKNDGDIEANCPINQYDYAFLSEIKIGSNFTIKINDSIAEGDTVTGITKSGDNFVHKIKNETLYHIHCIYETPDGIIEQVKVYTDISRYETIIDEGGKLKIHKLKDEDTEKKLQEMKDKMKEADKSSFQKLKEKLGTGGVVGIGIALLFVLSCICFLIYYFTLRKIIKACLDEKEKRAKYPNVFVFWENVKVQSIGQYSKMAPDEKYVCKKTKQTKIIKILESEDVVIDSGEDPFNETLVKCSKEIGNKIQAYYVNDVSPKRTYIISDGPRKESIMHFFKMLFLENVSVVVSIIYRNPEEPENNARNPVYWPVFIGLIQNLSLKS</sequence>
<feature type="domain" description="Tyrosine-protein phosphatase" evidence="3">
    <location>
        <begin position="514"/>
        <end position="592"/>
    </location>
</feature>
<dbReference type="GO" id="GO:0004725">
    <property type="term" value="F:protein tyrosine phosphatase activity"/>
    <property type="evidence" value="ECO:0007669"/>
    <property type="project" value="InterPro"/>
</dbReference>
<dbReference type="Pfam" id="PF24486">
    <property type="entry name" value="DUF7583"/>
    <property type="match status" value="1"/>
</dbReference>
<dbReference type="AlphaFoldDB" id="A0A0N4ZA77"/>
<evidence type="ECO:0000313" key="5">
    <source>
        <dbReference type="WBParaSite" id="PTRK_0000428400.1"/>
    </source>
</evidence>
<evidence type="ECO:0000313" key="4">
    <source>
        <dbReference type="Proteomes" id="UP000038045"/>
    </source>
</evidence>
<evidence type="ECO:0000259" key="3">
    <source>
        <dbReference type="PROSITE" id="PS50055"/>
    </source>
</evidence>
<protein>
    <submittedName>
        <fullName evidence="5">Tyrosine-protein phosphatase domain-containing protein</fullName>
    </submittedName>
</protein>
<keyword evidence="2" id="KW-1133">Transmembrane helix</keyword>
<dbReference type="STRING" id="131310.A0A0N4ZA77"/>
<proteinExistence type="predicted"/>
<dbReference type="InterPro" id="IPR056005">
    <property type="entry name" value="DUF7583"/>
</dbReference>
<dbReference type="InterPro" id="IPR000242">
    <property type="entry name" value="PTP_cat"/>
</dbReference>
<dbReference type="Gene3D" id="3.90.190.10">
    <property type="entry name" value="Protein tyrosine phosphatase superfamily"/>
    <property type="match status" value="1"/>
</dbReference>